<dbReference type="Proteomes" id="UP000887116">
    <property type="component" value="Unassembled WGS sequence"/>
</dbReference>
<sequence>MSNSSCSEETMKLITSTKNGGFSFSLIRSDSKRSSSLKKVFINDDDDDRPFSCITCEVLEIIEENIFSQGENSDWFDIRHTVGHPQGTEM</sequence>
<proteinExistence type="predicted"/>
<comment type="caution">
    <text evidence="1">The sequence shown here is derived from an EMBL/GenBank/DDBJ whole genome shotgun (WGS) entry which is preliminary data.</text>
</comment>
<gene>
    <name evidence="1" type="ORF">TNCT_559861</name>
</gene>
<dbReference type="EMBL" id="BMAO01014410">
    <property type="protein sequence ID" value="GFQ94791.1"/>
    <property type="molecule type" value="Genomic_DNA"/>
</dbReference>
<reference evidence="1" key="1">
    <citation type="submission" date="2020-07" db="EMBL/GenBank/DDBJ databases">
        <title>Multicomponent nature underlies the extraordinary mechanical properties of spider dragline silk.</title>
        <authorList>
            <person name="Kono N."/>
            <person name="Nakamura H."/>
            <person name="Mori M."/>
            <person name="Yoshida Y."/>
            <person name="Ohtoshi R."/>
            <person name="Malay A.D."/>
            <person name="Moran D.A.P."/>
            <person name="Tomita M."/>
            <person name="Numata K."/>
            <person name="Arakawa K."/>
        </authorList>
    </citation>
    <scope>NUCLEOTIDE SEQUENCE</scope>
</reference>
<name>A0A8X6L446_TRICU</name>
<evidence type="ECO:0000313" key="2">
    <source>
        <dbReference type="Proteomes" id="UP000887116"/>
    </source>
</evidence>
<organism evidence="1 2">
    <name type="scientific">Trichonephila clavata</name>
    <name type="common">Joro spider</name>
    <name type="synonym">Nephila clavata</name>
    <dbReference type="NCBI Taxonomy" id="2740835"/>
    <lineage>
        <taxon>Eukaryota</taxon>
        <taxon>Metazoa</taxon>
        <taxon>Ecdysozoa</taxon>
        <taxon>Arthropoda</taxon>
        <taxon>Chelicerata</taxon>
        <taxon>Arachnida</taxon>
        <taxon>Araneae</taxon>
        <taxon>Araneomorphae</taxon>
        <taxon>Entelegynae</taxon>
        <taxon>Araneoidea</taxon>
        <taxon>Nephilidae</taxon>
        <taxon>Trichonephila</taxon>
    </lineage>
</organism>
<dbReference type="AlphaFoldDB" id="A0A8X6L446"/>
<keyword evidence="2" id="KW-1185">Reference proteome</keyword>
<accession>A0A8X6L446</accession>
<evidence type="ECO:0000313" key="1">
    <source>
        <dbReference type="EMBL" id="GFQ94791.1"/>
    </source>
</evidence>
<protein>
    <submittedName>
        <fullName evidence="1">Uncharacterized protein</fullName>
    </submittedName>
</protein>